<dbReference type="Proteomes" id="UP001189429">
    <property type="component" value="Unassembled WGS sequence"/>
</dbReference>
<feature type="non-terminal residue" evidence="2">
    <location>
        <position position="1"/>
    </location>
</feature>
<name>A0ABN9X8D1_9DINO</name>
<sequence>CATRAAHVGEPNAARQYTHEAMQLSLLDGCLGPGSPAVDIVRTLPGLAHAGIGPRACQAEMAAHDADFSRRWARAIAGRTAGGPAPPCVACLFHAVFPQELQQLRAMGRTFARHCCWSEAYVAAEATVKDQDGLPYDLDEVAGIGVVNLRGVFPDMEPDGEFAGGWGNQSQALDKTFFGNTIQKDLHMFLFNAEVRMDQADVFCRFDLDSVFIIENLLAYIVADNISRNDVVYLGLPLERGKDTFGEYPSGAAGVCLTQAALKVLAGYLQARADDRRKYPPGYMKQRDAELSEIQRQGEYPAEFFYSLSCDFFLGHWDDVVLGSCFRSVGIACHGGCRDRFGRALFSYGTLPVPLHNPRRVPTNRSYASRPEAYFKTVRAHWSAEGFLHHYLACEPVHLASSPSWWVVPHVVSFGGAPLNSYRNLSWFRRCLLSHLWAEAQGALGLEVRQGGRPLARRGVPAVRRGHRRPPGAALGVAGSLGGSRGPPGPWAGLGVRP</sequence>
<protein>
    <submittedName>
        <fullName evidence="2">Uncharacterized protein</fullName>
    </submittedName>
</protein>
<organism evidence="2 3">
    <name type="scientific">Prorocentrum cordatum</name>
    <dbReference type="NCBI Taxonomy" id="2364126"/>
    <lineage>
        <taxon>Eukaryota</taxon>
        <taxon>Sar</taxon>
        <taxon>Alveolata</taxon>
        <taxon>Dinophyceae</taxon>
        <taxon>Prorocentrales</taxon>
        <taxon>Prorocentraceae</taxon>
        <taxon>Prorocentrum</taxon>
    </lineage>
</organism>
<evidence type="ECO:0000313" key="2">
    <source>
        <dbReference type="EMBL" id="CAK0894295.1"/>
    </source>
</evidence>
<evidence type="ECO:0000313" key="3">
    <source>
        <dbReference type="Proteomes" id="UP001189429"/>
    </source>
</evidence>
<evidence type="ECO:0000256" key="1">
    <source>
        <dbReference type="SAM" id="MobiDB-lite"/>
    </source>
</evidence>
<comment type="caution">
    <text evidence="2">The sequence shown here is derived from an EMBL/GenBank/DDBJ whole genome shotgun (WGS) entry which is preliminary data.</text>
</comment>
<proteinExistence type="predicted"/>
<keyword evidence="3" id="KW-1185">Reference proteome</keyword>
<dbReference type="EMBL" id="CAUYUJ010019878">
    <property type="protein sequence ID" value="CAK0894295.1"/>
    <property type="molecule type" value="Genomic_DNA"/>
</dbReference>
<dbReference type="Gene3D" id="3.90.550.50">
    <property type="match status" value="1"/>
</dbReference>
<reference evidence="2" key="1">
    <citation type="submission" date="2023-10" db="EMBL/GenBank/DDBJ databases">
        <authorList>
            <person name="Chen Y."/>
            <person name="Shah S."/>
            <person name="Dougan E. K."/>
            <person name="Thang M."/>
            <person name="Chan C."/>
        </authorList>
    </citation>
    <scope>NUCLEOTIDE SEQUENCE [LARGE SCALE GENOMIC DNA]</scope>
</reference>
<gene>
    <name evidence="2" type="ORF">PCOR1329_LOCUS73373</name>
</gene>
<accession>A0ABN9X8D1</accession>
<feature type="region of interest" description="Disordered" evidence="1">
    <location>
        <begin position="463"/>
        <end position="498"/>
    </location>
</feature>